<dbReference type="SUPFAM" id="SSF53448">
    <property type="entry name" value="Nucleotide-diphospho-sugar transferases"/>
    <property type="match status" value="1"/>
</dbReference>
<accession>X1S5X9</accession>
<evidence type="ECO:0000256" key="3">
    <source>
        <dbReference type="ARBA" id="ARBA00022679"/>
    </source>
</evidence>
<dbReference type="GO" id="GO:0016757">
    <property type="term" value="F:glycosyltransferase activity"/>
    <property type="evidence" value="ECO:0007669"/>
    <property type="project" value="UniProtKB-KW"/>
</dbReference>
<sequence length="238" mass="27154">MENFLPKVYIIILNWNGLQDTVECLESLKKITYQNCKILIIDNGSKIDEAKILKDKFGDFIETIRSDKNLGFAGGNNIGFDYALDNNADMILILNNDTIVNPDFLEKMVSKMESNIGMVACKVLNYYKRKEINAMWSAVHRCGSFKGKGYGMTDIGQYDDREYVFGPSGCCALLSAKMLEDIKKIEGNYFDDDLFAYHEDIDLAFRAQMRNWKCVFVPDAIVYHKHSQSLEKSGDRSP</sequence>
<dbReference type="InterPro" id="IPR029044">
    <property type="entry name" value="Nucleotide-diphossugar_trans"/>
</dbReference>
<dbReference type="PANTHER" id="PTHR43179:SF12">
    <property type="entry name" value="GALACTOFURANOSYLTRANSFERASE GLFT2"/>
    <property type="match status" value="1"/>
</dbReference>
<dbReference type="EMBL" id="BARW01022670">
    <property type="protein sequence ID" value="GAI88318.1"/>
    <property type="molecule type" value="Genomic_DNA"/>
</dbReference>
<comment type="similarity">
    <text evidence="1">Belongs to the glycosyltransferase 2 family.</text>
</comment>
<dbReference type="InterPro" id="IPR001173">
    <property type="entry name" value="Glyco_trans_2-like"/>
</dbReference>
<evidence type="ECO:0000256" key="1">
    <source>
        <dbReference type="ARBA" id="ARBA00006739"/>
    </source>
</evidence>
<proteinExistence type="inferred from homology"/>
<reference evidence="5" key="1">
    <citation type="journal article" date="2014" name="Front. Microbiol.">
        <title>High frequency of phylogenetically diverse reductive dehalogenase-homologous genes in deep subseafloor sedimentary metagenomes.</title>
        <authorList>
            <person name="Kawai M."/>
            <person name="Futagami T."/>
            <person name="Toyoda A."/>
            <person name="Takaki Y."/>
            <person name="Nishi S."/>
            <person name="Hori S."/>
            <person name="Arai W."/>
            <person name="Tsubouchi T."/>
            <person name="Morono Y."/>
            <person name="Uchiyama I."/>
            <person name="Ito T."/>
            <person name="Fujiyama A."/>
            <person name="Inagaki F."/>
            <person name="Takami H."/>
        </authorList>
    </citation>
    <scope>NUCLEOTIDE SEQUENCE</scope>
    <source>
        <strain evidence="5">Expedition CK06-06</strain>
    </source>
</reference>
<keyword evidence="2" id="KW-0328">Glycosyltransferase</keyword>
<evidence type="ECO:0000256" key="2">
    <source>
        <dbReference type="ARBA" id="ARBA00022676"/>
    </source>
</evidence>
<evidence type="ECO:0000313" key="5">
    <source>
        <dbReference type="EMBL" id="GAI88318.1"/>
    </source>
</evidence>
<dbReference type="AlphaFoldDB" id="X1S5X9"/>
<feature type="domain" description="Glycosyltransferase 2-like" evidence="4">
    <location>
        <begin position="10"/>
        <end position="182"/>
    </location>
</feature>
<gene>
    <name evidence="5" type="ORF">S12H4_37765</name>
</gene>
<feature type="non-terminal residue" evidence="5">
    <location>
        <position position="238"/>
    </location>
</feature>
<evidence type="ECO:0000259" key="4">
    <source>
        <dbReference type="Pfam" id="PF00535"/>
    </source>
</evidence>
<organism evidence="5">
    <name type="scientific">marine sediment metagenome</name>
    <dbReference type="NCBI Taxonomy" id="412755"/>
    <lineage>
        <taxon>unclassified sequences</taxon>
        <taxon>metagenomes</taxon>
        <taxon>ecological metagenomes</taxon>
    </lineage>
</organism>
<dbReference type="Gene3D" id="3.90.550.10">
    <property type="entry name" value="Spore Coat Polysaccharide Biosynthesis Protein SpsA, Chain A"/>
    <property type="match status" value="1"/>
</dbReference>
<dbReference type="PANTHER" id="PTHR43179">
    <property type="entry name" value="RHAMNOSYLTRANSFERASE WBBL"/>
    <property type="match status" value="1"/>
</dbReference>
<name>X1S5X9_9ZZZZ</name>
<protein>
    <recommendedName>
        <fullName evidence="4">Glycosyltransferase 2-like domain-containing protein</fullName>
    </recommendedName>
</protein>
<dbReference type="Pfam" id="PF00535">
    <property type="entry name" value="Glycos_transf_2"/>
    <property type="match status" value="1"/>
</dbReference>
<comment type="caution">
    <text evidence="5">The sequence shown here is derived from an EMBL/GenBank/DDBJ whole genome shotgun (WGS) entry which is preliminary data.</text>
</comment>
<dbReference type="CDD" id="cd04186">
    <property type="entry name" value="GT_2_like_c"/>
    <property type="match status" value="1"/>
</dbReference>
<keyword evidence="3" id="KW-0808">Transferase</keyword>